<dbReference type="AlphaFoldDB" id="A0A2V3DQF8"/>
<accession>A0A2V3DQF8</accession>
<dbReference type="SUPFAM" id="SSF53335">
    <property type="entry name" value="S-adenosyl-L-methionine-dependent methyltransferases"/>
    <property type="match status" value="1"/>
</dbReference>
<keyword evidence="2" id="KW-0489">Methyltransferase</keyword>
<dbReference type="CDD" id="cd02440">
    <property type="entry name" value="AdoMet_MTases"/>
    <property type="match status" value="1"/>
</dbReference>
<dbReference type="RefSeq" id="WP_110106371.1">
    <property type="nucleotide sequence ID" value="NZ_JACBZZ010000001.1"/>
</dbReference>
<dbReference type="PANTHER" id="PTHR43464:SF23">
    <property type="entry name" value="JUVENILE HORMONE ACID O-METHYLTRANSFERASE"/>
    <property type="match status" value="1"/>
</dbReference>
<proteinExistence type="predicted"/>
<sequence length="197" mass="21165">MDSENLWEAKKRENPGHSAWFIARFAGMRADGVDLDGESRLVDALAGRSARILDAGCGTGRVGGELARLGHQVIGVDIDGELIEAARTDYPDVDWRLGDLAALSVPGEKFDVIVCAGNVMPFLAPGTARSVLTRFREHLAPGGRALVGFGAGRGYDFDNFFLDVQDSGLSVAGRFATWQLHTLTPDADFLVALLEHP</sequence>
<feature type="domain" description="Methyltransferase" evidence="1">
    <location>
        <begin position="52"/>
        <end position="143"/>
    </location>
</feature>
<dbReference type="Gene3D" id="3.40.50.150">
    <property type="entry name" value="Vaccinia Virus protein VP39"/>
    <property type="match status" value="1"/>
</dbReference>
<comment type="caution">
    <text evidence="2">The sequence shown here is derived from an EMBL/GenBank/DDBJ whole genome shotgun (WGS) entry which is preliminary data.</text>
</comment>
<dbReference type="GO" id="GO:0010420">
    <property type="term" value="F:polyprenyldihydroxybenzoate methyltransferase activity"/>
    <property type="evidence" value="ECO:0007669"/>
    <property type="project" value="TreeGrafter"/>
</dbReference>
<protein>
    <submittedName>
        <fullName evidence="2">SAM-dependent methyltransferase</fullName>
    </submittedName>
</protein>
<dbReference type="InterPro" id="IPR041698">
    <property type="entry name" value="Methyltransf_25"/>
</dbReference>
<dbReference type="Proteomes" id="UP000246303">
    <property type="component" value="Unassembled WGS sequence"/>
</dbReference>
<dbReference type="InterPro" id="IPR029063">
    <property type="entry name" value="SAM-dependent_MTases_sf"/>
</dbReference>
<dbReference type="Pfam" id="PF13649">
    <property type="entry name" value="Methyltransf_25"/>
    <property type="match status" value="1"/>
</dbReference>
<dbReference type="GO" id="GO:0032259">
    <property type="term" value="P:methylation"/>
    <property type="evidence" value="ECO:0007669"/>
    <property type="project" value="UniProtKB-KW"/>
</dbReference>
<keyword evidence="3" id="KW-1185">Reference proteome</keyword>
<dbReference type="PANTHER" id="PTHR43464">
    <property type="entry name" value="METHYLTRANSFERASE"/>
    <property type="match status" value="1"/>
</dbReference>
<reference evidence="2 3" key="1">
    <citation type="submission" date="2018-05" db="EMBL/GenBank/DDBJ databases">
        <title>Genetic diversity of glacier-inhabiting Cryobacterium bacteria in China and description of Cryobacterium mengkeensis sp. nov. and Arthrobacter glacialis sp. nov.</title>
        <authorList>
            <person name="Liu Q."/>
            <person name="Xin Y.-H."/>
        </authorList>
    </citation>
    <scope>NUCLEOTIDE SEQUENCE [LARGE SCALE GENOMIC DNA]</scope>
    <source>
        <strain evidence="2 3">GP3</strain>
    </source>
</reference>
<keyword evidence="2" id="KW-0808">Transferase</keyword>
<gene>
    <name evidence="2" type="ORF">CVS29_10990</name>
</gene>
<organism evidence="2 3">
    <name type="scientific">Arthrobacter psychrochitiniphilus</name>
    <dbReference type="NCBI Taxonomy" id="291045"/>
    <lineage>
        <taxon>Bacteria</taxon>
        <taxon>Bacillati</taxon>
        <taxon>Actinomycetota</taxon>
        <taxon>Actinomycetes</taxon>
        <taxon>Micrococcales</taxon>
        <taxon>Micrococcaceae</taxon>
        <taxon>Arthrobacter</taxon>
    </lineage>
</organism>
<evidence type="ECO:0000313" key="2">
    <source>
        <dbReference type="EMBL" id="PXA65195.1"/>
    </source>
</evidence>
<evidence type="ECO:0000313" key="3">
    <source>
        <dbReference type="Proteomes" id="UP000246303"/>
    </source>
</evidence>
<dbReference type="OrthoDB" id="7062303at2"/>
<evidence type="ECO:0000259" key="1">
    <source>
        <dbReference type="Pfam" id="PF13649"/>
    </source>
</evidence>
<dbReference type="EMBL" id="QHLZ01000006">
    <property type="protein sequence ID" value="PXA65195.1"/>
    <property type="molecule type" value="Genomic_DNA"/>
</dbReference>
<name>A0A2V3DQF8_9MICC</name>